<protein>
    <recommendedName>
        <fullName evidence="3">MutL C-terminal dimerisation domain-containing protein</fullName>
    </recommendedName>
</protein>
<dbReference type="InterPro" id="IPR042120">
    <property type="entry name" value="MutL_C_dimsub"/>
</dbReference>
<evidence type="ECO:0000313" key="5">
    <source>
        <dbReference type="Proteomes" id="UP001595075"/>
    </source>
</evidence>
<dbReference type="InterPro" id="IPR036890">
    <property type="entry name" value="HATPase_C_sf"/>
</dbReference>
<evidence type="ECO:0000313" key="4">
    <source>
        <dbReference type="EMBL" id="KAL2073894.1"/>
    </source>
</evidence>
<dbReference type="SUPFAM" id="SSF118116">
    <property type="entry name" value="DNA mismatch repair protein MutL"/>
    <property type="match status" value="1"/>
</dbReference>
<accession>A0ABR4CXV6</accession>
<dbReference type="EMBL" id="JAZHXI010000003">
    <property type="protein sequence ID" value="KAL2073894.1"/>
    <property type="molecule type" value="Genomic_DNA"/>
</dbReference>
<dbReference type="InterPro" id="IPR038973">
    <property type="entry name" value="MutL/Mlh/Pms-like"/>
</dbReference>
<dbReference type="Gene3D" id="3.30.565.10">
    <property type="entry name" value="Histidine kinase-like ATPase, C-terminal domain"/>
    <property type="match status" value="1"/>
</dbReference>
<reference evidence="4 5" key="1">
    <citation type="journal article" date="2024" name="Commun. Biol.">
        <title>Comparative genomic analysis of thermophilic fungi reveals convergent evolutionary adaptations and gene losses.</title>
        <authorList>
            <person name="Steindorff A.S."/>
            <person name="Aguilar-Pontes M.V."/>
            <person name="Robinson A.J."/>
            <person name="Andreopoulos B."/>
            <person name="LaButti K."/>
            <person name="Kuo A."/>
            <person name="Mondo S."/>
            <person name="Riley R."/>
            <person name="Otillar R."/>
            <person name="Haridas S."/>
            <person name="Lipzen A."/>
            <person name="Grimwood J."/>
            <person name="Schmutz J."/>
            <person name="Clum A."/>
            <person name="Reid I.D."/>
            <person name="Moisan M.C."/>
            <person name="Butler G."/>
            <person name="Nguyen T.T.M."/>
            <person name="Dewar K."/>
            <person name="Conant G."/>
            <person name="Drula E."/>
            <person name="Henrissat B."/>
            <person name="Hansel C."/>
            <person name="Singer S."/>
            <person name="Hutchinson M.I."/>
            <person name="de Vries R.P."/>
            <person name="Natvig D.O."/>
            <person name="Powell A.J."/>
            <person name="Tsang A."/>
            <person name="Grigoriev I.V."/>
        </authorList>
    </citation>
    <scope>NUCLEOTIDE SEQUENCE [LARGE SCALE GENOMIC DNA]</scope>
    <source>
        <strain evidence="4 5">CBS 494.80</strain>
    </source>
</reference>
<comment type="similarity">
    <text evidence="1">Belongs to the DNA mismatch repair MutL/HexB family.</text>
</comment>
<keyword evidence="5" id="KW-1185">Reference proteome</keyword>
<dbReference type="InterPro" id="IPR014790">
    <property type="entry name" value="MutL_C"/>
</dbReference>
<feature type="region of interest" description="Disordered" evidence="2">
    <location>
        <begin position="422"/>
        <end position="444"/>
    </location>
</feature>
<evidence type="ECO:0000256" key="2">
    <source>
        <dbReference type="SAM" id="MobiDB-lite"/>
    </source>
</evidence>
<sequence>MSIQPLPPDVIAQIRSSITITSLNGVICELVKNSLDADAKKIDISVDYARGSCSVEDDGVGILPSEFRADGHLGKLHHTSKLNAQTELHGGRGTFLASLSAMALVSITSHHHLHRSQNALTLHKSEIVSRQTPAPLQQQLTSKHGTRVTVRDLFGNMPVRVKHRALIAEKEKASSKDWERLKRDIISLLLPWPKPVAVSIRESQSNHKMNLRPSSLPFQSGRLSVSSLCSILAQASMIDHQEKDSWISVHASTPSLDIGGAISLDPVATKQIQFMSVGIEPILSTHGQSVFHDEINRLFANSAFGIEEQGEEINTVESDRRAKDGRYRGDGYTGKELKGVKKGVDRWPMFFIRIQSSSPQISKAHAEDLLDGKTQSLVGIMEVLQAMILEFLTKNLFRSKSSRGPRNRADLVGGVSENSMPETDSIFSIPPQTDKDSRSHRKKFSKITHKPNVLGINVRLPSFRRGVVATERTFDSWARVKRGNVSRPITPKIPIASTEGLAISRPSTAPPSLTGTSTSSRSIMRGVQVKPLVSKDGKIVRAPFEDVASPAKPMLLLPASTPAPGLEQEVSSEPEDDIVTWINPITKVESMINQRTGLTVRATTASSHVSQQPRLTTSQPSRTSAPAQPSPWISDMLKKWENPIFAPAEPSIPQISFEGPDSNTQCILHGHHHHCTQIDIDRAFKESSSGTHGAISKTALGLAEVVAQVDGKFILVKIRSNGASTGDNDEIMLVLIDQHAADERIRVEALMKELCSPPLPQPRPELNSGILTTTLEKPLNFDLSTKETNLLQTYQVHFANWGILYRISTFIPTSTIQRLTVHALPPAIVERCQISPRLLVDLIRTELWTIHSKISAPPPSLPPGDWLRRIHTCPQGLLDMINSRACRSAIMFNDVLSMDQCQILVKRLAMCKFPFQCAHGRPSLVPLVDLRGLRVGGWAGDSDLETGSPEGSFARCFARWQHGMVDKST</sequence>
<dbReference type="PANTHER" id="PTHR10073">
    <property type="entry name" value="DNA MISMATCH REPAIR PROTEIN MLH, PMS, MUTL"/>
    <property type="match status" value="1"/>
</dbReference>
<dbReference type="Pfam" id="PF08676">
    <property type="entry name" value="MutL_C"/>
    <property type="match status" value="1"/>
</dbReference>
<gene>
    <name evidence="4" type="ORF">VTL71DRAFT_11220</name>
</gene>
<evidence type="ECO:0000256" key="1">
    <source>
        <dbReference type="ARBA" id="ARBA00006082"/>
    </source>
</evidence>
<organism evidence="4 5">
    <name type="scientific">Oculimacula yallundae</name>
    <dbReference type="NCBI Taxonomy" id="86028"/>
    <lineage>
        <taxon>Eukaryota</taxon>
        <taxon>Fungi</taxon>
        <taxon>Dikarya</taxon>
        <taxon>Ascomycota</taxon>
        <taxon>Pezizomycotina</taxon>
        <taxon>Leotiomycetes</taxon>
        <taxon>Helotiales</taxon>
        <taxon>Ploettnerulaceae</taxon>
        <taxon>Oculimacula</taxon>
    </lineage>
</organism>
<dbReference type="Gene3D" id="3.30.1540.20">
    <property type="entry name" value="MutL, C-terminal domain, dimerisation subdomain"/>
    <property type="match status" value="2"/>
</dbReference>
<feature type="region of interest" description="Disordered" evidence="2">
    <location>
        <begin position="602"/>
        <end position="630"/>
    </location>
</feature>
<feature type="domain" description="MutL C-terminal dimerisation" evidence="3">
    <location>
        <begin position="705"/>
        <end position="896"/>
    </location>
</feature>
<dbReference type="SUPFAM" id="SSF55874">
    <property type="entry name" value="ATPase domain of HSP90 chaperone/DNA topoisomerase II/histidine kinase"/>
    <property type="match status" value="1"/>
</dbReference>
<dbReference type="Proteomes" id="UP001595075">
    <property type="component" value="Unassembled WGS sequence"/>
</dbReference>
<dbReference type="Pfam" id="PF13589">
    <property type="entry name" value="HATPase_c_3"/>
    <property type="match status" value="1"/>
</dbReference>
<dbReference type="PANTHER" id="PTHR10073:SF47">
    <property type="entry name" value="DNA MISMATCH REPAIR PROTEIN MLH3"/>
    <property type="match status" value="1"/>
</dbReference>
<proteinExistence type="inferred from homology"/>
<dbReference type="SMART" id="SM00853">
    <property type="entry name" value="MutL_C"/>
    <property type="match status" value="1"/>
</dbReference>
<name>A0ABR4CXV6_9HELO</name>
<evidence type="ECO:0000259" key="3">
    <source>
        <dbReference type="SMART" id="SM00853"/>
    </source>
</evidence>
<comment type="caution">
    <text evidence="4">The sequence shown here is derived from an EMBL/GenBank/DDBJ whole genome shotgun (WGS) entry which is preliminary data.</text>
</comment>
<dbReference type="InterPro" id="IPR037198">
    <property type="entry name" value="MutL_C_sf"/>
</dbReference>
<feature type="compositionally biased region" description="Polar residues" evidence="2">
    <location>
        <begin position="602"/>
        <end position="627"/>
    </location>
</feature>